<organism evidence="15 16">
    <name type="scientific">Adlercreutzia caecimuris</name>
    <dbReference type="NCBI Taxonomy" id="671266"/>
    <lineage>
        <taxon>Bacteria</taxon>
        <taxon>Bacillati</taxon>
        <taxon>Actinomycetota</taxon>
        <taxon>Coriobacteriia</taxon>
        <taxon>Eggerthellales</taxon>
        <taxon>Eggerthellaceae</taxon>
        <taxon>Adlercreutzia</taxon>
    </lineage>
</organism>
<evidence type="ECO:0000256" key="3">
    <source>
        <dbReference type="ARBA" id="ARBA00012438"/>
    </source>
</evidence>
<proteinExistence type="predicted"/>
<evidence type="ECO:0000256" key="4">
    <source>
        <dbReference type="ARBA" id="ARBA00022553"/>
    </source>
</evidence>
<dbReference type="Pfam" id="PF00672">
    <property type="entry name" value="HAMP"/>
    <property type="match status" value="1"/>
</dbReference>
<feature type="transmembrane region" description="Helical" evidence="12">
    <location>
        <begin position="210"/>
        <end position="230"/>
    </location>
</feature>
<feature type="domain" description="Histidine kinase" evidence="13">
    <location>
        <begin position="291"/>
        <end position="505"/>
    </location>
</feature>
<feature type="compositionally biased region" description="Basic and acidic residues" evidence="11">
    <location>
        <begin position="1"/>
        <end position="12"/>
    </location>
</feature>
<dbReference type="GO" id="GO:0004721">
    <property type="term" value="F:phosphoprotein phosphatase activity"/>
    <property type="evidence" value="ECO:0007669"/>
    <property type="project" value="TreeGrafter"/>
</dbReference>
<dbReference type="InterPro" id="IPR036097">
    <property type="entry name" value="HisK_dim/P_sf"/>
</dbReference>
<evidence type="ECO:0000256" key="5">
    <source>
        <dbReference type="ARBA" id="ARBA00022679"/>
    </source>
</evidence>
<keyword evidence="6 12" id="KW-0812">Transmembrane</keyword>
<dbReference type="SUPFAM" id="SSF55874">
    <property type="entry name" value="ATPase domain of HSP90 chaperone/DNA topoisomerase II/histidine kinase"/>
    <property type="match status" value="1"/>
</dbReference>
<dbReference type="PROSITE" id="PS50109">
    <property type="entry name" value="HIS_KIN"/>
    <property type="match status" value="1"/>
</dbReference>
<keyword evidence="7" id="KW-0418">Kinase</keyword>
<dbReference type="Pfam" id="PF00512">
    <property type="entry name" value="HisKA"/>
    <property type="match status" value="1"/>
</dbReference>
<dbReference type="InterPro" id="IPR005467">
    <property type="entry name" value="His_kinase_dom"/>
</dbReference>
<dbReference type="InterPro" id="IPR003661">
    <property type="entry name" value="HisK_dim/P_dom"/>
</dbReference>
<feature type="domain" description="HAMP" evidence="14">
    <location>
        <begin position="231"/>
        <end position="283"/>
    </location>
</feature>
<dbReference type="InterPro" id="IPR004358">
    <property type="entry name" value="Sig_transdc_His_kin-like_C"/>
</dbReference>
<evidence type="ECO:0000259" key="13">
    <source>
        <dbReference type="PROSITE" id="PS50109"/>
    </source>
</evidence>
<dbReference type="SUPFAM" id="SSF158472">
    <property type="entry name" value="HAMP domain-like"/>
    <property type="match status" value="1"/>
</dbReference>
<dbReference type="PRINTS" id="PR00344">
    <property type="entry name" value="BCTRLSENSOR"/>
</dbReference>
<comment type="subcellular location">
    <subcellularLocation>
        <location evidence="2">Cell membrane</location>
    </subcellularLocation>
</comment>
<reference evidence="15 16" key="1">
    <citation type="submission" date="2019-04" db="EMBL/GenBank/DDBJ databases">
        <title>Microbes associate with the intestines of laboratory mice.</title>
        <authorList>
            <person name="Navarre W."/>
            <person name="Wong E."/>
            <person name="Huang K.C."/>
            <person name="Tropini C."/>
            <person name="Ng K."/>
            <person name="Yu B."/>
        </authorList>
    </citation>
    <scope>NUCLEOTIDE SEQUENCE [LARGE SCALE GENOMIC DNA]</scope>
    <source>
        <strain evidence="15 16">NM80_B27</strain>
    </source>
</reference>
<evidence type="ECO:0000256" key="12">
    <source>
        <dbReference type="SAM" id="Phobius"/>
    </source>
</evidence>
<dbReference type="SMART" id="SM00388">
    <property type="entry name" value="HisKA"/>
    <property type="match status" value="1"/>
</dbReference>
<dbReference type="FunFam" id="3.30.565.10:FF:000006">
    <property type="entry name" value="Sensor histidine kinase WalK"/>
    <property type="match status" value="1"/>
</dbReference>
<dbReference type="GO" id="GO:0005886">
    <property type="term" value="C:plasma membrane"/>
    <property type="evidence" value="ECO:0007669"/>
    <property type="project" value="UniProtKB-SubCell"/>
</dbReference>
<dbReference type="SUPFAM" id="SSF47384">
    <property type="entry name" value="Homodimeric domain of signal transducing histidine kinase"/>
    <property type="match status" value="1"/>
</dbReference>
<dbReference type="Gene3D" id="6.10.340.10">
    <property type="match status" value="1"/>
</dbReference>
<dbReference type="SMART" id="SM00304">
    <property type="entry name" value="HAMP"/>
    <property type="match status" value="1"/>
</dbReference>
<evidence type="ECO:0000259" key="14">
    <source>
        <dbReference type="PROSITE" id="PS50885"/>
    </source>
</evidence>
<dbReference type="Gene3D" id="1.10.287.130">
    <property type="match status" value="1"/>
</dbReference>
<evidence type="ECO:0000256" key="2">
    <source>
        <dbReference type="ARBA" id="ARBA00004236"/>
    </source>
</evidence>
<dbReference type="PROSITE" id="PS50885">
    <property type="entry name" value="HAMP"/>
    <property type="match status" value="1"/>
</dbReference>
<keyword evidence="12" id="KW-0472">Membrane</keyword>
<dbReference type="CDD" id="cd00082">
    <property type="entry name" value="HisKA"/>
    <property type="match status" value="1"/>
</dbReference>
<dbReference type="Proteomes" id="UP000308978">
    <property type="component" value="Unassembled WGS sequence"/>
</dbReference>
<keyword evidence="4" id="KW-0597">Phosphoprotein</keyword>
<dbReference type="InterPro" id="IPR050351">
    <property type="entry name" value="BphY/WalK/GraS-like"/>
</dbReference>
<feature type="region of interest" description="Disordered" evidence="11">
    <location>
        <begin position="510"/>
        <end position="531"/>
    </location>
</feature>
<evidence type="ECO:0000256" key="11">
    <source>
        <dbReference type="SAM" id="MobiDB-lite"/>
    </source>
</evidence>
<evidence type="ECO:0000313" key="15">
    <source>
        <dbReference type="EMBL" id="THG37726.1"/>
    </source>
</evidence>
<evidence type="ECO:0000256" key="1">
    <source>
        <dbReference type="ARBA" id="ARBA00000085"/>
    </source>
</evidence>
<dbReference type="AlphaFoldDB" id="A0A4S4G652"/>
<evidence type="ECO:0000256" key="7">
    <source>
        <dbReference type="ARBA" id="ARBA00022777"/>
    </source>
</evidence>
<dbReference type="InterPro" id="IPR036890">
    <property type="entry name" value="HATPase_C_sf"/>
</dbReference>
<dbReference type="SMART" id="SM00387">
    <property type="entry name" value="HATPase_c"/>
    <property type="match status" value="1"/>
</dbReference>
<evidence type="ECO:0000256" key="8">
    <source>
        <dbReference type="ARBA" id="ARBA00022989"/>
    </source>
</evidence>
<dbReference type="CDD" id="cd06225">
    <property type="entry name" value="HAMP"/>
    <property type="match status" value="1"/>
</dbReference>
<dbReference type="Pfam" id="PF02518">
    <property type="entry name" value="HATPase_c"/>
    <property type="match status" value="1"/>
</dbReference>
<feature type="compositionally biased region" description="Basic residues" evidence="11">
    <location>
        <begin position="517"/>
        <end position="531"/>
    </location>
</feature>
<dbReference type="EMBL" id="SSTJ01000004">
    <property type="protein sequence ID" value="THG37726.1"/>
    <property type="molecule type" value="Genomic_DNA"/>
</dbReference>
<evidence type="ECO:0000256" key="9">
    <source>
        <dbReference type="ARBA" id="ARBA00023012"/>
    </source>
</evidence>
<dbReference type="EC" id="2.7.13.3" evidence="3"/>
<dbReference type="InterPro" id="IPR003660">
    <property type="entry name" value="HAMP_dom"/>
</dbReference>
<keyword evidence="5" id="KW-0808">Transferase</keyword>
<name>A0A4S4G652_9ACTN</name>
<comment type="catalytic activity">
    <reaction evidence="1">
        <text>ATP + protein L-histidine = ADP + protein N-phospho-L-histidine.</text>
        <dbReference type="EC" id="2.7.13.3"/>
    </reaction>
</comment>
<dbReference type="RefSeq" id="WP_136433916.1">
    <property type="nucleotide sequence ID" value="NZ_SSTJ01000004.1"/>
</dbReference>
<evidence type="ECO:0000256" key="10">
    <source>
        <dbReference type="ARBA" id="ARBA00039401"/>
    </source>
</evidence>
<dbReference type="GO" id="GO:0000155">
    <property type="term" value="F:phosphorelay sensor kinase activity"/>
    <property type="evidence" value="ECO:0007669"/>
    <property type="project" value="InterPro"/>
</dbReference>
<dbReference type="PANTHER" id="PTHR45453:SF1">
    <property type="entry name" value="PHOSPHATE REGULON SENSOR PROTEIN PHOR"/>
    <property type="match status" value="1"/>
</dbReference>
<accession>A0A4S4G652</accession>
<keyword evidence="8 12" id="KW-1133">Transmembrane helix</keyword>
<dbReference type="InterPro" id="IPR003594">
    <property type="entry name" value="HATPase_dom"/>
</dbReference>
<keyword evidence="9" id="KW-0902">Two-component regulatory system</keyword>
<feature type="transmembrane region" description="Helical" evidence="12">
    <location>
        <begin position="48"/>
        <end position="71"/>
    </location>
</feature>
<feature type="region of interest" description="Disordered" evidence="11">
    <location>
        <begin position="1"/>
        <end position="32"/>
    </location>
</feature>
<dbReference type="PANTHER" id="PTHR45453">
    <property type="entry name" value="PHOSPHATE REGULON SENSOR PROTEIN PHOR"/>
    <property type="match status" value="1"/>
</dbReference>
<dbReference type="GO" id="GO:0016036">
    <property type="term" value="P:cellular response to phosphate starvation"/>
    <property type="evidence" value="ECO:0007669"/>
    <property type="project" value="TreeGrafter"/>
</dbReference>
<dbReference type="Gene3D" id="3.30.565.10">
    <property type="entry name" value="Histidine kinase-like ATPase, C-terminal domain"/>
    <property type="match status" value="1"/>
</dbReference>
<sequence length="531" mass="58245">MTEAEDKPRILETAEEVAPPAASSPSRARKTKKHRRLRWSDFSYTTRVTLAFALIAAMTALVAIGVVSFVWEQHFRTYTADNMKTLCETTADRIAVLYKKVEEASGDENVDPLRNEEVTKPAAQAAEITSGVGVKVVDARGGTPFDSSWVVDENDGGHERSLEPPDETQVAQSPIMVDGKRVGSVRLWVYGSEALMRQPDQEFRDNSYQAMFIAAAVAIVLASCIGFLFARNLVAPINRIMGAARAIGDGDLSARTNLRGEDEVARLGETFDAMAESVEKDRDLERRLTTDVAHELRTPLMAIQATVEAMVDGVYEADEERLVTVNSEIQRLSRLVNALLKLSRLENRADPMKEEVVNVGELIAGIIATHEMFVSDSGLTMEYDAQPDVMVVGDADMIRQATANLISNAVRYTPEGGHITVAVKKGDIMASIAVKDTGIGLTKEEARMVFSRFWRADAGRNRESGGLGVGLAVVKEIVDRHGGWVQVEGEKDKGACFTIHIPLYDEDAEKHRAFGPGKKRSSHKKQSKAVK</sequence>
<gene>
    <name evidence="15" type="ORF">E5986_05040</name>
</gene>
<comment type="caution">
    <text evidence="15">The sequence shown here is derived from an EMBL/GenBank/DDBJ whole genome shotgun (WGS) entry which is preliminary data.</text>
</comment>
<evidence type="ECO:0000313" key="16">
    <source>
        <dbReference type="Proteomes" id="UP000308978"/>
    </source>
</evidence>
<protein>
    <recommendedName>
        <fullName evidence="10">Sensor-like histidine kinase SenX3</fullName>
        <ecNumber evidence="3">2.7.13.3</ecNumber>
    </recommendedName>
</protein>
<evidence type="ECO:0000256" key="6">
    <source>
        <dbReference type="ARBA" id="ARBA00022692"/>
    </source>
</evidence>